<dbReference type="STRING" id="1776384.GCA_900086585_03696"/>
<evidence type="ECO:0000313" key="5">
    <source>
        <dbReference type="Proteomes" id="UP000284841"/>
    </source>
</evidence>
<dbReference type="PANTHER" id="PTHR30055">
    <property type="entry name" value="HTH-TYPE TRANSCRIPTIONAL REGULATOR RUTR"/>
    <property type="match status" value="1"/>
</dbReference>
<feature type="domain" description="HTH tetR-type" evidence="3">
    <location>
        <begin position="8"/>
        <end position="68"/>
    </location>
</feature>
<dbReference type="PROSITE" id="PS50977">
    <property type="entry name" value="HTH_TETR_2"/>
    <property type="match status" value="1"/>
</dbReference>
<dbReference type="AlphaFoldDB" id="A0A415E3G6"/>
<dbReference type="Proteomes" id="UP000284841">
    <property type="component" value="Unassembled WGS sequence"/>
</dbReference>
<dbReference type="InterPro" id="IPR009057">
    <property type="entry name" value="Homeodomain-like_sf"/>
</dbReference>
<feature type="DNA-binding region" description="H-T-H motif" evidence="2">
    <location>
        <begin position="31"/>
        <end position="50"/>
    </location>
</feature>
<dbReference type="PANTHER" id="PTHR30055:SF226">
    <property type="entry name" value="HTH-TYPE TRANSCRIPTIONAL REGULATOR PKSA"/>
    <property type="match status" value="1"/>
</dbReference>
<dbReference type="Pfam" id="PF00440">
    <property type="entry name" value="TetR_N"/>
    <property type="match status" value="1"/>
</dbReference>
<evidence type="ECO:0000259" key="3">
    <source>
        <dbReference type="PROSITE" id="PS50977"/>
    </source>
</evidence>
<dbReference type="RefSeq" id="WP_118334691.1">
    <property type="nucleotide sequence ID" value="NZ_AP025567.1"/>
</dbReference>
<comment type="caution">
    <text evidence="4">The sequence shown here is derived from an EMBL/GenBank/DDBJ whole genome shotgun (WGS) entry which is preliminary data.</text>
</comment>
<dbReference type="OrthoDB" id="9785164at2"/>
<dbReference type="Gene3D" id="1.10.357.10">
    <property type="entry name" value="Tetracycline Repressor, domain 2"/>
    <property type="match status" value="1"/>
</dbReference>
<gene>
    <name evidence="4" type="ORF">DW099_06835</name>
</gene>
<proteinExistence type="predicted"/>
<protein>
    <submittedName>
        <fullName evidence="4">TetR/AcrR family transcriptional regulator</fullName>
    </submittedName>
</protein>
<accession>A0A415E3G6</accession>
<sequence>MRISKDPEVRKQEIINTAMGIFSEKGFEAVTMKDIAQAVGVAAGLCYHYFPNKQALYETAISQYAEVCSRGFIEVFQQTDLPLEACLNQLWQVWQQAETTGAYTYAVFFHKEGNEFFHAQLDTAMARKVSPYVEKYLKALQDRGEIHVSDPSAAAKFIVGGQALIINDQSLPLEERFAAVQQLIRKVLN</sequence>
<dbReference type="PRINTS" id="PR00455">
    <property type="entry name" value="HTHTETR"/>
</dbReference>
<evidence type="ECO:0000256" key="1">
    <source>
        <dbReference type="ARBA" id="ARBA00023125"/>
    </source>
</evidence>
<name>A0A415E3G6_9FIRM</name>
<dbReference type="SUPFAM" id="SSF46689">
    <property type="entry name" value="Homeodomain-like"/>
    <property type="match status" value="1"/>
</dbReference>
<dbReference type="InterPro" id="IPR001647">
    <property type="entry name" value="HTH_TetR"/>
</dbReference>
<organism evidence="4 5">
    <name type="scientific">Emergencia timonensis</name>
    <dbReference type="NCBI Taxonomy" id="1776384"/>
    <lineage>
        <taxon>Bacteria</taxon>
        <taxon>Bacillati</taxon>
        <taxon>Bacillota</taxon>
        <taxon>Clostridia</taxon>
        <taxon>Peptostreptococcales</taxon>
        <taxon>Anaerovoracaceae</taxon>
        <taxon>Emergencia</taxon>
    </lineage>
</organism>
<evidence type="ECO:0000313" key="4">
    <source>
        <dbReference type="EMBL" id="RHJ88129.1"/>
    </source>
</evidence>
<dbReference type="GO" id="GO:0000976">
    <property type="term" value="F:transcription cis-regulatory region binding"/>
    <property type="evidence" value="ECO:0007669"/>
    <property type="project" value="TreeGrafter"/>
</dbReference>
<reference evidence="4 5" key="1">
    <citation type="submission" date="2018-08" db="EMBL/GenBank/DDBJ databases">
        <title>A genome reference for cultivated species of the human gut microbiota.</title>
        <authorList>
            <person name="Zou Y."/>
            <person name="Xue W."/>
            <person name="Luo G."/>
        </authorList>
    </citation>
    <scope>NUCLEOTIDE SEQUENCE [LARGE SCALE GENOMIC DNA]</scope>
    <source>
        <strain evidence="4 5">AM07-24</strain>
    </source>
</reference>
<keyword evidence="5" id="KW-1185">Reference proteome</keyword>
<dbReference type="EMBL" id="QRMS01000002">
    <property type="protein sequence ID" value="RHJ88129.1"/>
    <property type="molecule type" value="Genomic_DNA"/>
</dbReference>
<dbReference type="GO" id="GO:0003700">
    <property type="term" value="F:DNA-binding transcription factor activity"/>
    <property type="evidence" value="ECO:0007669"/>
    <property type="project" value="TreeGrafter"/>
</dbReference>
<dbReference type="InterPro" id="IPR050109">
    <property type="entry name" value="HTH-type_TetR-like_transc_reg"/>
</dbReference>
<evidence type="ECO:0000256" key="2">
    <source>
        <dbReference type="PROSITE-ProRule" id="PRU00335"/>
    </source>
</evidence>
<keyword evidence="1 2" id="KW-0238">DNA-binding</keyword>